<dbReference type="Proteomes" id="UP000652761">
    <property type="component" value="Unassembled WGS sequence"/>
</dbReference>
<feature type="region of interest" description="Disordered" evidence="1">
    <location>
        <begin position="1"/>
        <end position="27"/>
    </location>
</feature>
<sequence>MVYGGRSGRRSTSFSAPSTSVGRGSTPIGMVRLPNYAGCPGDRIRITLSSVTCPIQQQRRYMFTREEDLPRARIVWDSTSRTNFKKSLWEALDKAAKIVGSQDRLDGLRPGVDEEGLLGVPLRPMIGQWRIAMRRALPSQTWIWRPGPTQWEGQVYSYRDNLDTNLVLSSYVSSVAPSAYTGSSTARPRSGGEDIRTLI</sequence>
<proteinExistence type="predicted"/>
<organism evidence="2 3">
    <name type="scientific">Colocasia esculenta</name>
    <name type="common">Wild taro</name>
    <name type="synonym">Arum esculentum</name>
    <dbReference type="NCBI Taxonomy" id="4460"/>
    <lineage>
        <taxon>Eukaryota</taxon>
        <taxon>Viridiplantae</taxon>
        <taxon>Streptophyta</taxon>
        <taxon>Embryophyta</taxon>
        <taxon>Tracheophyta</taxon>
        <taxon>Spermatophyta</taxon>
        <taxon>Magnoliopsida</taxon>
        <taxon>Liliopsida</taxon>
        <taxon>Araceae</taxon>
        <taxon>Aroideae</taxon>
        <taxon>Colocasieae</taxon>
        <taxon>Colocasia</taxon>
    </lineage>
</organism>
<feature type="compositionally biased region" description="Polar residues" evidence="1">
    <location>
        <begin position="14"/>
        <end position="23"/>
    </location>
</feature>
<evidence type="ECO:0000313" key="3">
    <source>
        <dbReference type="Proteomes" id="UP000652761"/>
    </source>
</evidence>
<keyword evidence="3" id="KW-1185">Reference proteome</keyword>
<accession>A0A843TTL9</accession>
<name>A0A843TTL9_COLES</name>
<reference evidence="2" key="1">
    <citation type="submission" date="2017-07" db="EMBL/GenBank/DDBJ databases">
        <title>Taro Niue Genome Assembly and Annotation.</title>
        <authorList>
            <person name="Atibalentja N."/>
            <person name="Keating K."/>
            <person name="Fields C.J."/>
        </authorList>
    </citation>
    <scope>NUCLEOTIDE SEQUENCE</scope>
    <source>
        <strain evidence="2">Niue_2</strain>
        <tissue evidence="2">Leaf</tissue>
    </source>
</reference>
<dbReference type="AlphaFoldDB" id="A0A843TTL9"/>
<feature type="compositionally biased region" description="Basic and acidic residues" evidence="1">
    <location>
        <begin position="190"/>
        <end position="199"/>
    </location>
</feature>
<feature type="non-terminal residue" evidence="2">
    <location>
        <position position="1"/>
    </location>
</feature>
<dbReference type="EMBL" id="NMUH01000211">
    <property type="protein sequence ID" value="MQL74511.1"/>
    <property type="molecule type" value="Genomic_DNA"/>
</dbReference>
<evidence type="ECO:0000313" key="2">
    <source>
        <dbReference type="EMBL" id="MQL74511.1"/>
    </source>
</evidence>
<comment type="caution">
    <text evidence="2">The sequence shown here is derived from an EMBL/GenBank/DDBJ whole genome shotgun (WGS) entry which is preliminary data.</text>
</comment>
<protein>
    <submittedName>
        <fullName evidence="2">Uncharacterized protein</fullName>
    </submittedName>
</protein>
<evidence type="ECO:0000256" key="1">
    <source>
        <dbReference type="SAM" id="MobiDB-lite"/>
    </source>
</evidence>
<feature type="region of interest" description="Disordered" evidence="1">
    <location>
        <begin position="178"/>
        <end position="199"/>
    </location>
</feature>
<gene>
    <name evidence="2" type="ORF">Taro_006874</name>
</gene>